<name>A0A1B7TCY4_9ASCO</name>
<dbReference type="EMBL" id="LXPE01000016">
    <property type="protein sequence ID" value="OBA26594.1"/>
    <property type="molecule type" value="Genomic_DNA"/>
</dbReference>
<evidence type="ECO:0000256" key="5">
    <source>
        <dbReference type="ARBA" id="ARBA00022824"/>
    </source>
</evidence>
<dbReference type="Proteomes" id="UP000092321">
    <property type="component" value="Unassembled WGS sequence"/>
</dbReference>
<dbReference type="GO" id="GO:0034975">
    <property type="term" value="P:protein folding in endoplasmic reticulum"/>
    <property type="evidence" value="ECO:0007669"/>
    <property type="project" value="TreeGrafter"/>
</dbReference>
<keyword evidence="4 8" id="KW-0812">Transmembrane</keyword>
<dbReference type="PANTHER" id="PTHR20994:SF0">
    <property type="entry name" value="ER MEMBRANE PROTEIN COMPLEX SUBUNIT 6"/>
    <property type="match status" value="1"/>
</dbReference>
<evidence type="ECO:0000256" key="3">
    <source>
        <dbReference type="ARBA" id="ARBA00020827"/>
    </source>
</evidence>
<dbReference type="Pfam" id="PF07019">
    <property type="entry name" value="EMC6"/>
    <property type="match status" value="1"/>
</dbReference>
<feature type="transmembrane region" description="Helical" evidence="8">
    <location>
        <begin position="56"/>
        <end position="74"/>
    </location>
</feature>
<keyword evidence="6 8" id="KW-1133">Transmembrane helix</keyword>
<organism evidence="9 10">
    <name type="scientific">Hanseniaspora valbyensis NRRL Y-1626</name>
    <dbReference type="NCBI Taxonomy" id="766949"/>
    <lineage>
        <taxon>Eukaryota</taxon>
        <taxon>Fungi</taxon>
        <taxon>Dikarya</taxon>
        <taxon>Ascomycota</taxon>
        <taxon>Saccharomycotina</taxon>
        <taxon>Saccharomycetes</taxon>
        <taxon>Saccharomycodales</taxon>
        <taxon>Saccharomycodaceae</taxon>
        <taxon>Hanseniaspora</taxon>
    </lineage>
</organism>
<evidence type="ECO:0000256" key="4">
    <source>
        <dbReference type="ARBA" id="ARBA00022692"/>
    </source>
</evidence>
<accession>A0A1B7TCY4</accession>
<evidence type="ECO:0000313" key="10">
    <source>
        <dbReference type="Proteomes" id="UP000092321"/>
    </source>
</evidence>
<sequence length="117" mass="13173">MNAPQTAPNGDASLQYTINNQNFIHNIEILKYIQDSTSLLTGCCCGLLQFRNYDGFIFFIIQYLAVLAAFVLIYNGGNLKKLNAYYISPISNLVLDNLFRELASFTMAWILCNCIVS</sequence>
<comment type="caution">
    <text evidence="9">The sequence shown here is derived from an EMBL/GenBank/DDBJ whole genome shotgun (WGS) entry which is preliminary data.</text>
</comment>
<keyword evidence="5" id="KW-0256">Endoplasmic reticulum</keyword>
<keyword evidence="7 8" id="KW-0472">Membrane</keyword>
<protein>
    <recommendedName>
        <fullName evidence="3">ER membrane protein complex subunit 6</fullName>
    </recommendedName>
</protein>
<proteinExistence type="inferred from homology"/>
<evidence type="ECO:0000256" key="1">
    <source>
        <dbReference type="ARBA" id="ARBA00004477"/>
    </source>
</evidence>
<evidence type="ECO:0000256" key="2">
    <source>
        <dbReference type="ARBA" id="ARBA00009436"/>
    </source>
</evidence>
<dbReference type="GO" id="GO:0072546">
    <property type="term" value="C:EMC complex"/>
    <property type="evidence" value="ECO:0007669"/>
    <property type="project" value="InterPro"/>
</dbReference>
<comment type="subcellular location">
    <subcellularLocation>
        <location evidence="1">Endoplasmic reticulum membrane</location>
        <topology evidence="1">Multi-pass membrane protein</topology>
    </subcellularLocation>
</comment>
<comment type="similarity">
    <text evidence="2">Belongs to the EMC6 family.</text>
</comment>
<dbReference type="GO" id="GO:0000045">
    <property type="term" value="P:autophagosome assembly"/>
    <property type="evidence" value="ECO:0007669"/>
    <property type="project" value="TreeGrafter"/>
</dbReference>
<dbReference type="OrthoDB" id="16510at2759"/>
<evidence type="ECO:0000313" key="9">
    <source>
        <dbReference type="EMBL" id="OBA26594.1"/>
    </source>
</evidence>
<dbReference type="AlphaFoldDB" id="A0A1B7TCY4"/>
<dbReference type="InterPro" id="IPR029008">
    <property type="entry name" value="EMC6-like"/>
</dbReference>
<keyword evidence="10" id="KW-1185">Reference proteome</keyword>
<evidence type="ECO:0000256" key="6">
    <source>
        <dbReference type="ARBA" id="ARBA00022989"/>
    </source>
</evidence>
<dbReference type="PANTHER" id="PTHR20994">
    <property type="entry name" value="ER MEMBRANE PROTEIN COMPLEX SUBUNIT 6"/>
    <property type="match status" value="1"/>
</dbReference>
<reference evidence="10" key="1">
    <citation type="journal article" date="2016" name="Proc. Natl. Acad. Sci. U.S.A.">
        <title>Comparative genomics of biotechnologically important yeasts.</title>
        <authorList>
            <person name="Riley R."/>
            <person name="Haridas S."/>
            <person name="Wolfe K.H."/>
            <person name="Lopes M.R."/>
            <person name="Hittinger C.T."/>
            <person name="Goeker M."/>
            <person name="Salamov A.A."/>
            <person name="Wisecaver J.H."/>
            <person name="Long T.M."/>
            <person name="Calvey C.H."/>
            <person name="Aerts A.L."/>
            <person name="Barry K.W."/>
            <person name="Choi C."/>
            <person name="Clum A."/>
            <person name="Coughlan A.Y."/>
            <person name="Deshpande S."/>
            <person name="Douglass A.P."/>
            <person name="Hanson S.J."/>
            <person name="Klenk H.-P."/>
            <person name="LaButti K.M."/>
            <person name="Lapidus A."/>
            <person name="Lindquist E.A."/>
            <person name="Lipzen A.M."/>
            <person name="Meier-Kolthoff J.P."/>
            <person name="Ohm R.A."/>
            <person name="Otillar R.P."/>
            <person name="Pangilinan J.L."/>
            <person name="Peng Y."/>
            <person name="Rokas A."/>
            <person name="Rosa C.A."/>
            <person name="Scheuner C."/>
            <person name="Sibirny A.A."/>
            <person name="Slot J.C."/>
            <person name="Stielow J.B."/>
            <person name="Sun H."/>
            <person name="Kurtzman C.P."/>
            <person name="Blackwell M."/>
            <person name="Grigoriev I.V."/>
            <person name="Jeffries T.W."/>
        </authorList>
    </citation>
    <scope>NUCLEOTIDE SEQUENCE [LARGE SCALE GENOMIC DNA]</scope>
    <source>
        <strain evidence="10">NRRL Y-1626</strain>
    </source>
</reference>
<evidence type="ECO:0000256" key="8">
    <source>
        <dbReference type="SAM" id="Phobius"/>
    </source>
</evidence>
<evidence type="ECO:0000256" key="7">
    <source>
        <dbReference type="ARBA" id="ARBA00023136"/>
    </source>
</evidence>
<dbReference type="InterPro" id="IPR008504">
    <property type="entry name" value="Emc6"/>
</dbReference>
<gene>
    <name evidence="9" type="ORF">HANVADRAFT_49067</name>
</gene>